<sequence length="164" mass="18374">VGTLLDIRLRYNRPSPGEVPVKSGDAECYRKDLSCEVVGDNRACHRAGMDLINDLSTSLRPVAAEGFARWIVKGGMKATNALTSFVCVHFISGNLHQHRFRIRQQRLDNVALPRLYLVIILRHMKLCFVKSITDAPTDSDFKAIIHAIWRRSCSVAAMSITPAR</sequence>
<comment type="caution">
    <text evidence="1">The sequence shown here is derived from an EMBL/GenBank/DDBJ whole genome shotgun (WGS) entry which is preliminary data.</text>
</comment>
<feature type="non-terminal residue" evidence="1">
    <location>
        <position position="1"/>
    </location>
</feature>
<keyword evidence="2" id="KW-1185">Reference proteome</keyword>
<organism evidence="1 2">
    <name type="scientific">Sinanodonta woodiana</name>
    <name type="common">Chinese pond mussel</name>
    <name type="synonym">Anodonta woodiana</name>
    <dbReference type="NCBI Taxonomy" id="1069815"/>
    <lineage>
        <taxon>Eukaryota</taxon>
        <taxon>Metazoa</taxon>
        <taxon>Spiralia</taxon>
        <taxon>Lophotrochozoa</taxon>
        <taxon>Mollusca</taxon>
        <taxon>Bivalvia</taxon>
        <taxon>Autobranchia</taxon>
        <taxon>Heteroconchia</taxon>
        <taxon>Palaeoheterodonta</taxon>
        <taxon>Unionida</taxon>
        <taxon>Unionoidea</taxon>
        <taxon>Unionidae</taxon>
        <taxon>Unioninae</taxon>
        <taxon>Sinanodonta</taxon>
    </lineage>
</organism>
<protein>
    <submittedName>
        <fullName evidence="1">Uncharacterized protein</fullName>
    </submittedName>
</protein>
<dbReference type="AlphaFoldDB" id="A0ABD3UIK0"/>
<gene>
    <name evidence="1" type="ORF">ACJMK2_019460</name>
</gene>
<name>A0ABD3UIK0_SINWO</name>
<dbReference type="Proteomes" id="UP001634394">
    <property type="component" value="Unassembled WGS sequence"/>
</dbReference>
<dbReference type="EMBL" id="JBJQND010000016">
    <property type="protein sequence ID" value="KAL3848611.1"/>
    <property type="molecule type" value="Genomic_DNA"/>
</dbReference>
<evidence type="ECO:0000313" key="1">
    <source>
        <dbReference type="EMBL" id="KAL3848611.1"/>
    </source>
</evidence>
<reference evidence="1 2" key="1">
    <citation type="submission" date="2024-11" db="EMBL/GenBank/DDBJ databases">
        <title>Chromosome-level genome assembly of the freshwater bivalve Anodonta woodiana.</title>
        <authorList>
            <person name="Chen X."/>
        </authorList>
    </citation>
    <scope>NUCLEOTIDE SEQUENCE [LARGE SCALE GENOMIC DNA]</scope>
    <source>
        <strain evidence="1">MN2024</strain>
        <tissue evidence="1">Gills</tissue>
    </source>
</reference>
<evidence type="ECO:0000313" key="2">
    <source>
        <dbReference type="Proteomes" id="UP001634394"/>
    </source>
</evidence>
<accession>A0ABD3UIK0</accession>
<proteinExistence type="predicted"/>